<keyword evidence="18" id="KW-0863">Zinc-finger</keyword>
<dbReference type="PANTHER" id="PTHR42648">
    <property type="entry name" value="TRANSPOSASE, PUTATIVE-RELATED"/>
    <property type="match status" value="1"/>
</dbReference>
<dbReference type="GO" id="GO:0005524">
    <property type="term" value="F:ATP binding"/>
    <property type="evidence" value="ECO:0007669"/>
    <property type="project" value="UniProtKB-KW"/>
</dbReference>
<keyword evidence="5" id="KW-0479">Metal-binding</keyword>
<evidence type="ECO:0000256" key="13">
    <source>
        <dbReference type="ARBA" id="ARBA00022918"/>
    </source>
</evidence>
<evidence type="ECO:0000256" key="12">
    <source>
        <dbReference type="ARBA" id="ARBA00022908"/>
    </source>
</evidence>
<dbReference type="InterPro" id="IPR025724">
    <property type="entry name" value="GAG-pre-integrase_dom"/>
</dbReference>
<evidence type="ECO:0008006" key="23">
    <source>
        <dbReference type="Google" id="ProtNLM"/>
    </source>
</evidence>
<evidence type="ECO:0000256" key="9">
    <source>
        <dbReference type="ARBA" id="ARBA00022801"/>
    </source>
</evidence>
<dbReference type="PROSITE" id="PS50994">
    <property type="entry name" value="INTEGRASE"/>
    <property type="match status" value="1"/>
</dbReference>
<dbReference type="Pfam" id="PF25597">
    <property type="entry name" value="SH3_retrovirus"/>
    <property type="match status" value="1"/>
</dbReference>
<evidence type="ECO:0000256" key="11">
    <source>
        <dbReference type="ARBA" id="ARBA00022842"/>
    </source>
</evidence>
<dbReference type="SUPFAM" id="SSF57756">
    <property type="entry name" value="Retrovirus zinc finger-like domains"/>
    <property type="match status" value="1"/>
</dbReference>
<keyword evidence="9" id="KW-0378">Hydrolase</keyword>
<evidence type="ECO:0000256" key="2">
    <source>
        <dbReference type="ARBA" id="ARBA00022612"/>
    </source>
</evidence>
<dbReference type="GO" id="GO:0003887">
    <property type="term" value="F:DNA-directed DNA polymerase activity"/>
    <property type="evidence" value="ECO:0007669"/>
    <property type="project" value="UniProtKB-KW"/>
</dbReference>
<dbReference type="InterPro" id="IPR036875">
    <property type="entry name" value="Znf_CCHC_sf"/>
</dbReference>
<keyword evidence="13" id="KW-0695">RNA-directed DNA polymerase</keyword>
<keyword evidence="14" id="KW-0239">DNA-directed DNA polymerase</keyword>
<keyword evidence="17" id="KW-0511">Multifunctional enzyme</keyword>
<evidence type="ECO:0000256" key="10">
    <source>
        <dbReference type="ARBA" id="ARBA00022840"/>
    </source>
</evidence>
<dbReference type="PANTHER" id="PTHR42648:SF11">
    <property type="entry name" value="TRANSPOSON TY4-P GAG-POL POLYPROTEIN"/>
    <property type="match status" value="1"/>
</dbReference>
<feature type="compositionally biased region" description="Polar residues" evidence="19">
    <location>
        <begin position="696"/>
        <end position="722"/>
    </location>
</feature>
<keyword evidence="10" id="KW-0067">ATP-binding</keyword>
<dbReference type="GO" id="GO:0003676">
    <property type="term" value="F:nucleic acid binding"/>
    <property type="evidence" value="ECO:0007669"/>
    <property type="project" value="InterPro"/>
</dbReference>
<dbReference type="InterPro" id="IPR001584">
    <property type="entry name" value="Integrase_cat-core"/>
</dbReference>
<dbReference type="Gene3D" id="4.10.60.10">
    <property type="entry name" value="Zinc finger, CCHC-type"/>
    <property type="match status" value="1"/>
</dbReference>
<evidence type="ECO:0000256" key="16">
    <source>
        <dbReference type="ARBA" id="ARBA00023172"/>
    </source>
</evidence>
<keyword evidence="11" id="KW-0460">Magnesium</keyword>
<dbReference type="SMART" id="SM00343">
    <property type="entry name" value="ZnF_C2HC"/>
    <property type="match status" value="1"/>
</dbReference>
<evidence type="ECO:0000256" key="5">
    <source>
        <dbReference type="ARBA" id="ARBA00022723"/>
    </source>
</evidence>
<keyword evidence="3" id="KW-0645">Protease</keyword>
<evidence type="ECO:0000313" key="22">
    <source>
        <dbReference type="EMBL" id="PCG74073.1"/>
    </source>
</evidence>
<reference evidence="22" key="1">
    <citation type="submission" date="2017-09" db="EMBL/GenBank/DDBJ databases">
        <title>Contemporary evolution of a Lepidopteran species, Heliothis virescens, in response to modern agricultural practices.</title>
        <authorList>
            <person name="Fritz M.L."/>
            <person name="Deyonke A.M."/>
            <person name="Papanicolaou A."/>
            <person name="Micinski S."/>
            <person name="Westbrook J."/>
            <person name="Gould F."/>
        </authorList>
    </citation>
    <scope>NUCLEOTIDE SEQUENCE [LARGE SCALE GENOMIC DNA]</scope>
    <source>
        <strain evidence="22">HvINT-</strain>
        <tissue evidence="22">Whole body</tissue>
    </source>
</reference>
<dbReference type="InterPro" id="IPR012337">
    <property type="entry name" value="RNaseH-like_sf"/>
</dbReference>
<dbReference type="Pfam" id="PF07727">
    <property type="entry name" value="RVT_2"/>
    <property type="match status" value="1"/>
</dbReference>
<evidence type="ECO:0000256" key="1">
    <source>
        <dbReference type="ARBA" id="ARBA00002180"/>
    </source>
</evidence>
<dbReference type="Pfam" id="PF13976">
    <property type="entry name" value="gag_pre-integrs"/>
    <property type="match status" value="1"/>
</dbReference>
<evidence type="ECO:0000256" key="15">
    <source>
        <dbReference type="ARBA" id="ARBA00023113"/>
    </source>
</evidence>
<keyword evidence="18" id="KW-0862">Zinc</keyword>
<evidence type="ECO:0000256" key="3">
    <source>
        <dbReference type="ARBA" id="ARBA00022670"/>
    </source>
</evidence>
<keyword evidence="8" id="KW-0255">Endonuclease</keyword>
<keyword evidence="4" id="KW-0540">Nuclease</keyword>
<keyword evidence="15" id="KW-0917">Virion maturation</keyword>
<keyword evidence="7" id="KW-0064">Aspartyl protease</keyword>
<dbReference type="SUPFAM" id="SSF53098">
    <property type="entry name" value="Ribonuclease H-like"/>
    <property type="match status" value="1"/>
</dbReference>
<dbReference type="InterPro" id="IPR036397">
    <property type="entry name" value="RNaseH_sf"/>
</dbReference>
<evidence type="ECO:0000256" key="8">
    <source>
        <dbReference type="ARBA" id="ARBA00022759"/>
    </source>
</evidence>
<keyword evidence="6" id="KW-0547">Nucleotide-binding</keyword>
<feature type="compositionally biased region" description="Acidic residues" evidence="19">
    <location>
        <begin position="736"/>
        <end position="748"/>
    </location>
</feature>
<dbReference type="SUPFAM" id="SSF56672">
    <property type="entry name" value="DNA/RNA polymerases"/>
    <property type="match status" value="1"/>
</dbReference>
<evidence type="ECO:0000256" key="18">
    <source>
        <dbReference type="PROSITE-ProRule" id="PRU00047"/>
    </source>
</evidence>
<evidence type="ECO:0000256" key="19">
    <source>
        <dbReference type="SAM" id="MobiDB-lite"/>
    </source>
</evidence>
<dbReference type="Pfam" id="PF22936">
    <property type="entry name" value="Pol_BBD"/>
    <property type="match status" value="1"/>
</dbReference>
<feature type="domain" description="Integrase catalytic" evidence="21">
    <location>
        <begin position="437"/>
        <end position="603"/>
    </location>
</feature>
<dbReference type="GO" id="GO:0006508">
    <property type="term" value="P:proteolysis"/>
    <property type="evidence" value="ECO:0007669"/>
    <property type="project" value="UniProtKB-KW"/>
</dbReference>
<evidence type="ECO:0000256" key="7">
    <source>
        <dbReference type="ARBA" id="ARBA00022750"/>
    </source>
</evidence>
<evidence type="ECO:0000259" key="20">
    <source>
        <dbReference type="PROSITE" id="PS50158"/>
    </source>
</evidence>
<sequence>MSPNNMFNLEKLIGRENFATWKFSMKTYLEHEDLWCCVERPDDKPVDATKDVKAKSKLILLLDPQNYVHVQECKTAKQVWENLQRAFDDNGLTRRVGLLKDLINTTLESSNSVEDYVSKIMNTAHKLRNIGFDVNDEWLGTLMLAGLPEEYKPMIMGLESSGIQISADSVKTKLIQEINTSKSTAFYTNTKKTGNNAQPVRSKGPRCYNCNKNGHFAKFCKQPKRQSASKGESSSFVAAFSATVEENVIDNKWFLDSGASMHMTSRKDWMYKVTEPSVNNITVANKEPLAVKGVGCVDIHISQDKVIQVNNVLYVPGLAANLLSVSTIVKNGHKVTFNKRGCEIQDEKDEVVCTATLSNKLYILDTSQVVAHLTSSRNCNNTYLWHLRMGHLNIPDVKKLPSCTDGVTLTQEECNVTCTHCMEGKQARTPFKNVGTRATKPLELIHSDLCGPMENLSFGGMKYFITYIDDFSRMVYVYFLKDKSNILETFKDFKLKVENELNHKIAKLRTDNGKEYCNCNVEKFLSNHGIIHQTSTPYTPQQNGMAERMNRTLVERARCMLFYANLEKNYWAEAVATAAYVINRSPTKSIQGKTPYEMWKGKKPNLSHMKIFGSEAMVYVPKEKRQKWDRKSVKMIFVGYCDNTKGYRFMDPKTHKVVKSRDVSFIENYNENVSVPVNCETYIPVKDSQIATASSGSLENANSGSEKNKILTQESSSTSAPVISSRDSDAQGYSEDSSEYDTDTGELDETYHPPYPVRQDHNSNITLRSARSRTKQDEAQNNKMGLLCLFTDSTDPQTVEQALASPQATEWKRAMDEEYTSLMKNKTWTLTDLPPGKKALPNKWVFKTKTDQSGNVQRYKARLVIKGYAQRWGTDYEEIYSPVVRYTTIRYLFALAARYGLEIDQMDAVSAFLQGEIDRVIYMQQPEEYKIGSQVCMLQKSIYGLKQASRLWNLKLNTVLHELGMTQSKTDSCVYYNNDKRTFIAIWVDDLILFTAEENTKNIFKEKLKKHFEMKDIGPASQCVGLHITRNGDNVLLDQEKYINEILARFRMSECKSVKTPFEAGMKLGTKNEEDEITDCPYQQAIGSLLYVAQGTRPDISFAVNTLSRFNKNHTATHWAAVKRIFRYLQGTKHLKLIYTKDGNEKITGYCDADWASDVRDRKSCTGYIFLLQGGAISWRSQKQQTVALSTAEAEYMSMSSAAQEALWLQQLHAELGQEQSNPLVIFSDNQSAIKLSNNDCYLPRSRHIDIRYHFLKDHVNNLNIKFCFVKGEEMIADNLTKGTTADKHLYCVKMMGLRP</sequence>
<dbReference type="GO" id="GO:0004190">
    <property type="term" value="F:aspartic-type endopeptidase activity"/>
    <property type="evidence" value="ECO:0007669"/>
    <property type="project" value="UniProtKB-KW"/>
</dbReference>
<dbReference type="EMBL" id="NWSH01000816">
    <property type="protein sequence ID" value="PCG74073.1"/>
    <property type="molecule type" value="Genomic_DNA"/>
</dbReference>
<dbReference type="GO" id="GO:0008270">
    <property type="term" value="F:zinc ion binding"/>
    <property type="evidence" value="ECO:0007669"/>
    <property type="project" value="UniProtKB-KW"/>
</dbReference>
<dbReference type="Gene3D" id="3.30.420.10">
    <property type="entry name" value="Ribonuclease H-like superfamily/Ribonuclease H"/>
    <property type="match status" value="1"/>
</dbReference>
<dbReference type="GO" id="GO:0004519">
    <property type="term" value="F:endonuclease activity"/>
    <property type="evidence" value="ECO:0007669"/>
    <property type="project" value="UniProtKB-KW"/>
</dbReference>
<keyword evidence="16" id="KW-0233">DNA recombination</keyword>
<keyword evidence="14" id="KW-0808">Transferase</keyword>
<evidence type="ECO:0000256" key="14">
    <source>
        <dbReference type="ARBA" id="ARBA00022932"/>
    </source>
</evidence>
<evidence type="ECO:0000259" key="21">
    <source>
        <dbReference type="PROSITE" id="PS50994"/>
    </source>
</evidence>
<protein>
    <recommendedName>
        <fullName evidence="23">Retrovirus-related Pol polyprotein from transposon TNT 1-94</fullName>
    </recommendedName>
</protein>
<dbReference type="InterPro" id="IPR001878">
    <property type="entry name" value="Znf_CCHC"/>
</dbReference>
<dbReference type="CDD" id="cd09272">
    <property type="entry name" value="RNase_HI_RT_Ty1"/>
    <property type="match status" value="1"/>
</dbReference>
<dbReference type="Pfam" id="PF00665">
    <property type="entry name" value="rve"/>
    <property type="match status" value="1"/>
</dbReference>
<feature type="domain" description="CCHC-type" evidence="20">
    <location>
        <begin position="206"/>
        <end position="222"/>
    </location>
</feature>
<name>A0A2A4JRI1_HELVI</name>
<dbReference type="InterPro" id="IPR013103">
    <property type="entry name" value="RVT_2"/>
</dbReference>
<dbReference type="STRING" id="7102.A0A2A4JRI1"/>
<dbReference type="InterPro" id="IPR043502">
    <property type="entry name" value="DNA/RNA_pol_sf"/>
</dbReference>
<dbReference type="GO" id="GO:0015074">
    <property type="term" value="P:DNA integration"/>
    <property type="evidence" value="ECO:0007669"/>
    <property type="project" value="UniProtKB-KW"/>
</dbReference>
<keyword evidence="2" id="KW-1188">Viral release from host cell</keyword>
<dbReference type="InterPro" id="IPR039537">
    <property type="entry name" value="Retrotran_Ty1/copia-like"/>
</dbReference>
<dbReference type="GO" id="GO:0006310">
    <property type="term" value="P:DNA recombination"/>
    <property type="evidence" value="ECO:0007669"/>
    <property type="project" value="UniProtKB-KW"/>
</dbReference>
<keyword evidence="14" id="KW-0548">Nucleotidyltransferase</keyword>
<gene>
    <name evidence="22" type="ORF">B5V51_13913</name>
</gene>
<dbReference type="PROSITE" id="PS50158">
    <property type="entry name" value="ZF_CCHC"/>
    <property type="match status" value="1"/>
</dbReference>
<dbReference type="GO" id="GO:0003964">
    <property type="term" value="F:RNA-directed DNA polymerase activity"/>
    <property type="evidence" value="ECO:0007669"/>
    <property type="project" value="UniProtKB-KW"/>
</dbReference>
<evidence type="ECO:0000256" key="4">
    <source>
        <dbReference type="ARBA" id="ARBA00022722"/>
    </source>
</evidence>
<accession>A0A2A4JRI1</accession>
<dbReference type="Pfam" id="PF14223">
    <property type="entry name" value="Retrotran_gag_2"/>
    <property type="match status" value="1"/>
</dbReference>
<feature type="region of interest" description="Disordered" evidence="19">
    <location>
        <begin position="696"/>
        <end position="764"/>
    </location>
</feature>
<comment type="caution">
    <text evidence="22">The sequence shown here is derived from an EMBL/GenBank/DDBJ whole genome shotgun (WGS) entry which is preliminary data.</text>
</comment>
<evidence type="ECO:0000256" key="6">
    <source>
        <dbReference type="ARBA" id="ARBA00022741"/>
    </source>
</evidence>
<keyword evidence="12" id="KW-0229">DNA integration</keyword>
<comment type="function">
    <text evidence="1">The aspartyl protease (PR) mediates the proteolytic cleavages of the Gag and Gag-Pol polyproteins after assembly of the VLP.</text>
</comment>
<organism evidence="22">
    <name type="scientific">Heliothis virescens</name>
    <name type="common">Tobacco budworm moth</name>
    <dbReference type="NCBI Taxonomy" id="7102"/>
    <lineage>
        <taxon>Eukaryota</taxon>
        <taxon>Metazoa</taxon>
        <taxon>Ecdysozoa</taxon>
        <taxon>Arthropoda</taxon>
        <taxon>Hexapoda</taxon>
        <taxon>Insecta</taxon>
        <taxon>Pterygota</taxon>
        <taxon>Neoptera</taxon>
        <taxon>Endopterygota</taxon>
        <taxon>Lepidoptera</taxon>
        <taxon>Glossata</taxon>
        <taxon>Ditrysia</taxon>
        <taxon>Noctuoidea</taxon>
        <taxon>Noctuidae</taxon>
        <taxon>Heliothinae</taxon>
        <taxon>Heliothis</taxon>
    </lineage>
</organism>
<evidence type="ECO:0000256" key="17">
    <source>
        <dbReference type="ARBA" id="ARBA00023268"/>
    </source>
</evidence>
<dbReference type="InterPro" id="IPR057670">
    <property type="entry name" value="SH3_retrovirus"/>
</dbReference>
<dbReference type="GO" id="GO:0042575">
    <property type="term" value="C:DNA polymerase complex"/>
    <property type="evidence" value="ECO:0007669"/>
    <property type="project" value="UniProtKB-ARBA"/>
</dbReference>
<dbReference type="InterPro" id="IPR054722">
    <property type="entry name" value="PolX-like_BBD"/>
</dbReference>
<proteinExistence type="predicted"/>